<organism evidence="2 3">
    <name type="scientific">Candidatus Avichristensenella intestinipullorum</name>
    <dbReference type="NCBI Taxonomy" id="2840693"/>
    <lineage>
        <taxon>Bacteria</taxon>
        <taxon>Bacillati</taxon>
        <taxon>Bacillota</taxon>
        <taxon>Clostridia</taxon>
        <taxon>Candidatus Avichristensenella</taxon>
    </lineage>
</organism>
<evidence type="ECO:0000313" key="3">
    <source>
        <dbReference type="Proteomes" id="UP000886819"/>
    </source>
</evidence>
<dbReference type="PANTHER" id="PTHR11735">
    <property type="entry name" value="TRNA N6-ADENOSINE THREONYLCARBAMOYLTRANSFERASE"/>
    <property type="match status" value="1"/>
</dbReference>
<dbReference type="Proteomes" id="UP000886819">
    <property type="component" value="Unassembled WGS sequence"/>
</dbReference>
<dbReference type="GO" id="GO:0005829">
    <property type="term" value="C:cytosol"/>
    <property type="evidence" value="ECO:0007669"/>
    <property type="project" value="TreeGrafter"/>
</dbReference>
<dbReference type="GO" id="GO:0002949">
    <property type="term" value="P:tRNA threonylcarbamoyladenosine modification"/>
    <property type="evidence" value="ECO:0007669"/>
    <property type="project" value="InterPro"/>
</dbReference>
<dbReference type="Pfam" id="PF00814">
    <property type="entry name" value="TsaD"/>
    <property type="match status" value="1"/>
</dbReference>
<feature type="domain" description="Gcp-like" evidence="1">
    <location>
        <begin position="35"/>
        <end position="150"/>
    </location>
</feature>
<accession>A0A9D1CIN9</accession>
<dbReference type="AlphaFoldDB" id="A0A9D1CIN9"/>
<proteinExistence type="predicted"/>
<gene>
    <name evidence="2" type="primary">tsaB</name>
    <name evidence="2" type="ORF">IAA66_05240</name>
</gene>
<dbReference type="InterPro" id="IPR022496">
    <property type="entry name" value="T6A_TsaB"/>
</dbReference>
<sequence>MHTLLALDTCGPSLSVALAQGGKIVFEATCQNGLTHSQSLMPLVEQALAAGGLDCSQLDALAAVHGPGSFTGVRIGVETVRALAHAAGKPCFAVSALETLAMGISLFPGTLCALQDARAGQVYASAFRTGDTGLPEPVLPEEAVALETFLAHLPEGPCCFAGDGAVAHRSRIREALGARAAFAPANLMAPRASCAALLALSRPERAMPWERLLPYYLRLPQAERERMAREAERHG</sequence>
<protein>
    <submittedName>
        <fullName evidence="2">tRNA (Adenosine(37)-N6)-threonylcarbamoyltransferase complex dimerization subunit type 1 TsaB</fullName>
    </submittedName>
</protein>
<dbReference type="PANTHER" id="PTHR11735:SF11">
    <property type="entry name" value="TRNA THREONYLCARBAMOYLADENOSINE BIOSYNTHESIS PROTEIN TSAB"/>
    <property type="match status" value="1"/>
</dbReference>
<dbReference type="InterPro" id="IPR043129">
    <property type="entry name" value="ATPase_NBD"/>
</dbReference>
<evidence type="ECO:0000313" key="2">
    <source>
        <dbReference type="EMBL" id="HIQ62975.1"/>
    </source>
</evidence>
<reference evidence="2" key="2">
    <citation type="journal article" date="2021" name="PeerJ">
        <title>Extensive microbial diversity within the chicken gut microbiome revealed by metagenomics and culture.</title>
        <authorList>
            <person name="Gilroy R."/>
            <person name="Ravi A."/>
            <person name="Getino M."/>
            <person name="Pursley I."/>
            <person name="Horton D.L."/>
            <person name="Alikhan N.F."/>
            <person name="Baker D."/>
            <person name="Gharbi K."/>
            <person name="Hall N."/>
            <person name="Watson M."/>
            <person name="Adriaenssens E.M."/>
            <person name="Foster-Nyarko E."/>
            <person name="Jarju S."/>
            <person name="Secka A."/>
            <person name="Antonio M."/>
            <person name="Oren A."/>
            <person name="Chaudhuri R.R."/>
            <person name="La Ragione R."/>
            <person name="Hildebrand F."/>
            <person name="Pallen M.J."/>
        </authorList>
    </citation>
    <scope>NUCLEOTIDE SEQUENCE</scope>
    <source>
        <strain evidence="2">ChiHile30-977</strain>
    </source>
</reference>
<dbReference type="EMBL" id="DVFI01000081">
    <property type="protein sequence ID" value="HIQ62975.1"/>
    <property type="molecule type" value="Genomic_DNA"/>
</dbReference>
<dbReference type="Gene3D" id="3.30.420.40">
    <property type="match status" value="2"/>
</dbReference>
<comment type="caution">
    <text evidence="2">The sequence shown here is derived from an EMBL/GenBank/DDBJ whole genome shotgun (WGS) entry which is preliminary data.</text>
</comment>
<dbReference type="InterPro" id="IPR000905">
    <property type="entry name" value="Gcp-like_dom"/>
</dbReference>
<name>A0A9D1CIN9_9FIRM</name>
<reference evidence="2" key="1">
    <citation type="submission" date="2020-10" db="EMBL/GenBank/DDBJ databases">
        <authorList>
            <person name="Gilroy R."/>
        </authorList>
    </citation>
    <scope>NUCLEOTIDE SEQUENCE</scope>
    <source>
        <strain evidence="2">ChiHile30-977</strain>
    </source>
</reference>
<dbReference type="NCBIfam" id="TIGR03725">
    <property type="entry name" value="T6A_YeaZ"/>
    <property type="match status" value="1"/>
</dbReference>
<dbReference type="SUPFAM" id="SSF53067">
    <property type="entry name" value="Actin-like ATPase domain"/>
    <property type="match status" value="2"/>
</dbReference>
<dbReference type="CDD" id="cd24032">
    <property type="entry name" value="ASKHA_NBD_TsaB"/>
    <property type="match status" value="1"/>
</dbReference>
<evidence type="ECO:0000259" key="1">
    <source>
        <dbReference type="Pfam" id="PF00814"/>
    </source>
</evidence>